<keyword evidence="1" id="KW-1133">Transmembrane helix</keyword>
<organism evidence="2">
    <name type="scientific">marine sediment metagenome</name>
    <dbReference type="NCBI Taxonomy" id="412755"/>
    <lineage>
        <taxon>unclassified sequences</taxon>
        <taxon>metagenomes</taxon>
        <taxon>ecological metagenomes</taxon>
    </lineage>
</organism>
<accession>X0W909</accession>
<gene>
    <name evidence="2" type="ORF">S01H1_56758</name>
</gene>
<reference evidence="2" key="1">
    <citation type="journal article" date="2014" name="Front. Microbiol.">
        <title>High frequency of phylogenetically diverse reductive dehalogenase-homologous genes in deep subseafloor sedimentary metagenomes.</title>
        <authorList>
            <person name="Kawai M."/>
            <person name="Futagami T."/>
            <person name="Toyoda A."/>
            <person name="Takaki Y."/>
            <person name="Nishi S."/>
            <person name="Hori S."/>
            <person name="Arai W."/>
            <person name="Tsubouchi T."/>
            <person name="Morono Y."/>
            <person name="Uchiyama I."/>
            <person name="Ito T."/>
            <person name="Fujiyama A."/>
            <person name="Inagaki F."/>
            <person name="Takami H."/>
        </authorList>
    </citation>
    <scope>NUCLEOTIDE SEQUENCE</scope>
    <source>
        <strain evidence="2">Expedition CK06-06</strain>
    </source>
</reference>
<dbReference type="EMBL" id="BARS01036976">
    <property type="protein sequence ID" value="GAG21073.1"/>
    <property type="molecule type" value="Genomic_DNA"/>
</dbReference>
<evidence type="ECO:0000313" key="2">
    <source>
        <dbReference type="EMBL" id="GAG21073.1"/>
    </source>
</evidence>
<evidence type="ECO:0000256" key="1">
    <source>
        <dbReference type="SAM" id="Phobius"/>
    </source>
</evidence>
<feature type="transmembrane region" description="Helical" evidence="1">
    <location>
        <begin position="40"/>
        <end position="61"/>
    </location>
</feature>
<name>X0W909_9ZZZZ</name>
<proteinExistence type="predicted"/>
<keyword evidence="1" id="KW-0472">Membrane</keyword>
<comment type="caution">
    <text evidence="2">The sequence shown here is derived from an EMBL/GenBank/DDBJ whole genome shotgun (WGS) entry which is preliminary data.</text>
</comment>
<feature type="non-terminal residue" evidence="2">
    <location>
        <position position="1"/>
    </location>
</feature>
<protein>
    <submittedName>
        <fullName evidence="2">Uncharacterized protein</fullName>
    </submittedName>
</protein>
<keyword evidence="1" id="KW-0812">Transmembrane</keyword>
<sequence length="71" mass="7986">TEGLKIDAQIFLFITTKDVQQIVRTAASQKKERVRMGKRALLWFNGLSSLWTPLLKLSTVVPNMSNGPVSR</sequence>
<dbReference type="AlphaFoldDB" id="X0W909"/>